<gene>
    <name evidence="1" type="ORF">CDAR_608701</name>
</gene>
<keyword evidence="2" id="KW-1185">Reference proteome</keyword>
<evidence type="ECO:0000313" key="2">
    <source>
        <dbReference type="Proteomes" id="UP001054837"/>
    </source>
</evidence>
<accession>A0AAV4WJ22</accession>
<sequence length="89" mass="10706">MNISSHQGFFFLRSRKAMSRSPLSRNSAESDESSLMRFLRHKKLLDKSNLTEEERVKAKLKGRRRRHEGTENYIYREGFCRRWEKIDKG</sequence>
<evidence type="ECO:0000313" key="1">
    <source>
        <dbReference type="EMBL" id="GIY82777.1"/>
    </source>
</evidence>
<reference evidence="1 2" key="1">
    <citation type="submission" date="2021-06" db="EMBL/GenBank/DDBJ databases">
        <title>Caerostris darwini draft genome.</title>
        <authorList>
            <person name="Kono N."/>
            <person name="Arakawa K."/>
        </authorList>
    </citation>
    <scope>NUCLEOTIDE SEQUENCE [LARGE SCALE GENOMIC DNA]</scope>
</reference>
<name>A0AAV4WJ22_9ARAC</name>
<protein>
    <submittedName>
        <fullName evidence="1">Uncharacterized protein</fullName>
    </submittedName>
</protein>
<dbReference type="EMBL" id="BPLQ01014740">
    <property type="protein sequence ID" value="GIY82777.1"/>
    <property type="molecule type" value="Genomic_DNA"/>
</dbReference>
<organism evidence="1 2">
    <name type="scientific">Caerostris darwini</name>
    <dbReference type="NCBI Taxonomy" id="1538125"/>
    <lineage>
        <taxon>Eukaryota</taxon>
        <taxon>Metazoa</taxon>
        <taxon>Ecdysozoa</taxon>
        <taxon>Arthropoda</taxon>
        <taxon>Chelicerata</taxon>
        <taxon>Arachnida</taxon>
        <taxon>Araneae</taxon>
        <taxon>Araneomorphae</taxon>
        <taxon>Entelegynae</taxon>
        <taxon>Araneoidea</taxon>
        <taxon>Araneidae</taxon>
        <taxon>Caerostris</taxon>
    </lineage>
</organism>
<dbReference type="Proteomes" id="UP001054837">
    <property type="component" value="Unassembled WGS sequence"/>
</dbReference>
<proteinExistence type="predicted"/>
<dbReference type="AlphaFoldDB" id="A0AAV4WJ22"/>
<comment type="caution">
    <text evidence="1">The sequence shown here is derived from an EMBL/GenBank/DDBJ whole genome shotgun (WGS) entry which is preliminary data.</text>
</comment>